<dbReference type="Proteomes" id="UP000076727">
    <property type="component" value="Unassembled WGS sequence"/>
</dbReference>
<sequence>MRTIPRTPAWCQKLIGRTFQVQNQKNLRARRCMVQRSRVYTYTVKYTCTVALAFGSSSMLLRAVTIWHKIRVVAISSSNLQHTHTLTVIVLYTWGDHAAPVTSDILYPPASLMSCP</sequence>
<keyword evidence="2" id="KW-1185">Reference proteome</keyword>
<organism evidence="1 2">
    <name type="scientific">Daedalea quercina L-15889</name>
    <dbReference type="NCBI Taxonomy" id="1314783"/>
    <lineage>
        <taxon>Eukaryota</taxon>
        <taxon>Fungi</taxon>
        <taxon>Dikarya</taxon>
        <taxon>Basidiomycota</taxon>
        <taxon>Agaricomycotina</taxon>
        <taxon>Agaricomycetes</taxon>
        <taxon>Polyporales</taxon>
        <taxon>Fomitopsis</taxon>
    </lineage>
</organism>
<evidence type="ECO:0000313" key="1">
    <source>
        <dbReference type="EMBL" id="KZT67616.1"/>
    </source>
</evidence>
<protein>
    <submittedName>
        <fullName evidence="1">Uncharacterized protein</fullName>
    </submittedName>
</protein>
<accession>A0A165P0Q8</accession>
<dbReference type="AlphaFoldDB" id="A0A165P0Q8"/>
<dbReference type="EMBL" id="KV429074">
    <property type="protein sequence ID" value="KZT67616.1"/>
    <property type="molecule type" value="Genomic_DNA"/>
</dbReference>
<evidence type="ECO:0000313" key="2">
    <source>
        <dbReference type="Proteomes" id="UP000076727"/>
    </source>
</evidence>
<name>A0A165P0Q8_9APHY</name>
<reference evidence="1 2" key="1">
    <citation type="journal article" date="2016" name="Mol. Biol. Evol.">
        <title>Comparative Genomics of Early-Diverging Mushroom-Forming Fungi Provides Insights into the Origins of Lignocellulose Decay Capabilities.</title>
        <authorList>
            <person name="Nagy L.G."/>
            <person name="Riley R."/>
            <person name="Tritt A."/>
            <person name="Adam C."/>
            <person name="Daum C."/>
            <person name="Floudas D."/>
            <person name="Sun H."/>
            <person name="Yadav J.S."/>
            <person name="Pangilinan J."/>
            <person name="Larsson K.H."/>
            <person name="Matsuura K."/>
            <person name="Barry K."/>
            <person name="Labutti K."/>
            <person name="Kuo R."/>
            <person name="Ohm R.A."/>
            <person name="Bhattacharya S.S."/>
            <person name="Shirouzu T."/>
            <person name="Yoshinaga Y."/>
            <person name="Martin F.M."/>
            <person name="Grigoriev I.V."/>
            <person name="Hibbett D.S."/>
        </authorList>
    </citation>
    <scope>NUCLEOTIDE SEQUENCE [LARGE SCALE GENOMIC DNA]</scope>
    <source>
        <strain evidence="1 2">L-15889</strain>
    </source>
</reference>
<proteinExistence type="predicted"/>
<gene>
    <name evidence="1" type="ORF">DAEQUDRAFT_383791</name>
</gene>